<gene>
    <name evidence="4" type="ORF">FHG64_02755</name>
</gene>
<dbReference type="KEGG" id="afla:FHG64_02755"/>
<keyword evidence="2" id="KW-0472">Membrane</keyword>
<feature type="coiled-coil region" evidence="1">
    <location>
        <begin position="49"/>
        <end position="93"/>
    </location>
</feature>
<dbReference type="RefSeq" id="WP_139064971.1">
    <property type="nucleotide sequence ID" value="NZ_CP040812.1"/>
</dbReference>
<accession>A0A5B7WYY8</accession>
<protein>
    <recommendedName>
        <fullName evidence="3">DUF6603 domain-containing protein</fullName>
    </recommendedName>
</protein>
<keyword evidence="1" id="KW-0175">Coiled coil</keyword>
<keyword evidence="2" id="KW-1133">Transmembrane helix</keyword>
<feature type="transmembrane region" description="Helical" evidence="2">
    <location>
        <begin position="569"/>
        <end position="600"/>
    </location>
</feature>
<evidence type="ECO:0000313" key="5">
    <source>
        <dbReference type="Proteomes" id="UP000309016"/>
    </source>
</evidence>
<evidence type="ECO:0000259" key="3">
    <source>
        <dbReference type="Pfam" id="PF20248"/>
    </source>
</evidence>
<name>A0A5B7WYY8_9FLAO</name>
<proteinExistence type="predicted"/>
<sequence length="1148" mass="125904">MAERDTFTLLAEEFALFFEPLKFALESSEDFREFMRDLGWDLDVIPNPIKNLEGRVIELLDLLDNIQVDEENLDQLVAAIQSLVTDIENLKNLGAGELPGTVDATTFKNEFPSQIIQTLAVDYLIEQRGQIGMLLKSIGIIRMEEVEESGKRLAYLKKEIFLEDIGTFFNDPAAIFAKAYKWGTAEFRDDYFFKNLYELLENFGYNVRQELLHPTMQEYLAKNAINPGEVNPLALKWFLWEDKIPPIVTKTGFALQTLPQTAGEMPGYSVIPFANSSIEEEIELTDYIKLLLNFGFDVSPGLAVMVRPSGVKIATGILLDNPGLPPSALRFSAGIQYQNSDGEPTILLGSPQGSKLEFQSTSVKIGGAVISNGEHEIFVETDLKNGKLVIKLGGADGFLQNILPASGIESSFDLTLAWSSKNGVYFKGGGGLEIELPTHIDIGLLNLNGLQIGINPSSAGIPINLSTSITANFGPLVAAIEQMGITAKFDFAENNQGNLGPLDFLMDFKPPTGVGLSIDAGVIKGGGFLDLKPEKGEYFGIMELTFSEIVSLKAVGIINTKMPDGSDGFSMLVIITAGFGAGIQLGFGFTLLGVGGLLGLNRTMKLEALATGVRTGAVNGIMFPNNIIENAPRIISDLQTFFPVQQDRFLIGPMAKLAWGTPALITISLGIIIEIPGNIVILGILKIVLPTEEASLIKLQVNFIGAIEFDKERLWFFASMYDSRVLFYTLEGEMGLLVGWGAKANFVSSVGGFHPAFNPPALPFPGPVRISLSILNESWGKIRVMGYFAVTSNTAQFGAKAELYFKLSEFKIEGHIGFDALFQFSPFYMVIQLSASLSVKVFGAGLFSVRVKMSLEGPAPWNARGTGSISLLLFDIDVDFDFTWGEEKDTTLPPISIMPLLVAEFEKKENWKALVPKNNNLLVSLREIDTVAELVLHPVGRLQVSQRKIPLSLTLEKMGSQKPEDANFFSLETQDSELSKIKTLEEDFAIAQFKDLKDAEKLSSPAYQPIEGGMELSVSGEQLKTGKSVKRHIRYELITVDTNYKRGIPVLFKIIKSLFGVFLRANTVSRAEVSFQTKKNLQPFDSQIKITDTGFSVAKISNNSILDAKAHFSSQAQAKEYMQAQLLVNPELDGELHVLPNNEINPAA</sequence>
<dbReference type="OrthoDB" id="535891at2"/>
<dbReference type="InterPro" id="IPR046538">
    <property type="entry name" value="DUF6603"/>
</dbReference>
<feature type="transmembrane region" description="Helical" evidence="2">
    <location>
        <begin position="663"/>
        <end position="689"/>
    </location>
</feature>
<dbReference type="EMBL" id="CP040812">
    <property type="protein sequence ID" value="QCY68396.1"/>
    <property type="molecule type" value="Genomic_DNA"/>
</dbReference>
<feature type="domain" description="DUF6603" evidence="3">
    <location>
        <begin position="439"/>
        <end position="999"/>
    </location>
</feature>
<organism evidence="4 5">
    <name type="scientific">Antarcticibacterium flavum</name>
    <dbReference type="NCBI Taxonomy" id="2058175"/>
    <lineage>
        <taxon>Bacteria</taxon>
        <taxon>Pseudomonadati</taxon>
        <taxon>Bacteroidota</taxon>
        <taxon>Flavobacteriia</taxon>
        <taxon>Flavobacteriales</taxon>
        <taxon>Flavobacteriaceae</taxon>
        <taxon>Antarcticibacterium</taxon>
    </lineage>
</organism>
<evidence type="ECO:0000256" key="2">
    <source>
        <dbReference type="SAM" id="Phobius"/>
    </source>
</evidence>
<reference evidence="4 5" key="1">
    <citation type="submission" date="2019-06" db="EMBL/GenBank/DDBJ databases">
        <title>Complete genome sequence of Antarcticibacterium flavum KCTC 52984T from an Antarctic marine sediment.</title>
        <authorList>
            <person name="Lee Y.M."/>
            <person name="Shin S.C."/>
        </authorList>
    </citation>
    <scope>NUCLEOTIDE SEQUENCE [LARGE SCALE GENOMIC DNA]</scope>
    <source>
        <strain evidence="4 5">KCTC 52984</strain>
    </source>
</reference>
<dbReference type="AlphaFoldDB" id="A0A5B7WYY8"/>
<keyword evidence="5" id="KW-1185">Reference proteome</keyword>
<dbReference type="Proteomes" id="UP000309016">
    <property type="component" value="Chromosome"/>
</dbReference>
<evidence type="ECO:0000313" key="4">
    <source>
        <dbReference type="EMBL" id="QCY68396.1"/>
    </source>
</evidence>
<evidence type="ECO:0000256" key="1">
    <source>
        <dbReference type="SAM" id="Coils"/>
    </source>
</evidence>
<keyword evidence="2" id="KW-0812">Transmembrane</keyword>
<dbReference type="Pfam" id="PF20248">
    <property type="entry name" value="DUF6603"/>
    <property type="match status" value="1"/>
</dbReference>